<dbReference type="KEGG" id="mcoo:MCOO_24860"/>
<dbReference type="InterPro" id="IPR029058">
    <property type="entry name" value="AB_hydrolase_fold"/>
</dbReference>
<evidence type="ECO:0000313" key="3">
    <source>
        <dbReference type="Proteomes" id="UP000465866"/>
    </source>
</evidence>
<gene>
    <name evidence="2" type="ORF">MCOO_24860</name>
</gene>
<protein>
    <recommendedName>
        <fullName evidence="1">Serine aminopeptidase S33 domain-containing protein</fullName>
    </recommendedName>
</protein>
<dbReference type="InterPro" id="IPR022742">
    <property type="entry name" value="Hydrolase_4"/>
</dbReference>
<accession>A0A7I7KY37</accession>
<proteinExistence type="predicted"/>
<dbReference type="RefSeq" id="WP_163776615.1">
    <property type="nucleotide sequence ID" value="NZ_AP022569.1"/>
</dbReference>
<organism evidence="2 3">
    <name type="scientific">Mycobacterium cookii</name>
    <dbReference type="NCBI Taxonomy" id="1775"/>
    <lineage>
        <taxon>Bacteria</taxon>
        <taxon>Bacillati</taxon>
        <taxon>Actinomycetota</taxon>
        <taxon>Actinomycetes</taxon>
        <taxon>Mycobacteriales</taxon>
        <taxon>Mycobacteriaceae</taxon>
        <taxon>Mycobacterium</taxon>
    </lineage>
</organism>
<feature type="domain" description="Serine aminopeptidase S33" evidence="1">
    <location>
        <begin position="67"/>
        <end position="173"/>
    </location>
</feature>
<dbReference type="AlphaFoldDB" id="A0A7I7KY37"/>
<dbReference type="EMBL" id="AP022569">
    <property type="protein sequence ID" value="BBX46471.1"/>
    <property type="molecule type" value="Genomic_DNA"/>
</dbReference>
<name>A0A7I7KY37_9MYCO</name>
<dbReference type="Pfam" id="PF12146">
    <property type="entry name" value="Hydrolase_4"/>
    <property type="match status" value="1"/>
</dbReference>
<sequence>MLAAATARGYRVVPRLAGRVHASTFVDTRGLGRAPSDMCPLGARRIEMTDVYRVAAAYQWGDREPGVLATHGWGTDSTTMSAVVDVAVAHGESAICFDAPGHGVSPGWQSTIGEYADAIAAVLQRFPSIHTVVAHSLSAIAAVDAVAKTSPAVRALLLLAPVCSLRTVIESWVAQQRLPSGVTELIANELNRRDGIPVPDWDIRAMELAPAVQVCILHDPQDNSVPVSHAHQIVAAVGAELIETPGLGHQGILGSAQMRTALTSLLARQDLCQPPPRKAAR</sequence>
<evidence type="ECO:0000259" key="1">
    <source>
        <dbReference type="Pfam" id="PF12146"/>
    </source>
</evidence>
<dbReference type="SUPFAM" id="SSF53474">
    <property type="entry name" value="alpha/beta-Hydrolases"/>
    <property type="match status" value="1"/>
</dbReference>
<keyword evidence="3" id="KW-1185">Reference proteome</keyword>
<reference evidence="2 3" key="1">
    <citation type="journal article" date="2019" name="Emerg. Microbes Infect.">
        <title>Comprehensive subspecies identification of 175 nontuberculous mycobacteria species based on 7547 genomic profiles.</title>
        <authorList>
            <person name="Matsumoto Y."/>
            <person name="Kinjo T."/>
            <person name="Motooka D."/>
            <person name="Nabeya D."/>
            <person name="Jung N."/>
            <person name="Uechi K."/>
            <person name="Horii T."/>
            <person name="Iida T."/>
            <person name="Fujita J."/>
            <person name="Nakamura S."/>
        </authorList>
    </citation>
    <scope>NUCLEOTIDE SEQUENCE [LARGE SCALE GENOMIC DNA]</scope>
    <source>
        <strain evidence="2 3">JCM 12404</strain>
    </source>
</reference>
<dbReference type="Proteomes" id="UP000465866">
    <property type="component" value="Chromosome"/>
</dbReference>
<dbReference type="Gene3D" id="3.40.50.1820">
    <property type="entry name" value="alpha/beta hydrolase"/>
    <property type="match status" value="1"/>
</dbReference>
<evidence type="ECO:0000313" key="2">
    <source>
        <dbReference type="EMBL" id="BBX46471.1"/>
    </source>
</evidence>